<protein>
    <recommendedName>
        <fullName evidence="2">YcxB-like C-terminal domain-containing protein</fullName>
    </recommendedName>
</protein>
<sequence>MKIKYKLSQEEYLEAITLHQKMGFRKLMIAVYIMVAVMVVIMSTDYSDTRIIFRNFGALFFAIAFYLLLSKMLGTYQSKKLYEQSDTLSKDTTLRVSAKGIRVGSNDKPISWDTFSKYKENDKYVILYTGINRFKIIPKSVMTVHELKEFTEYIEEHIGMRAV</sequence>
<name>A0A6S6T3E2_9BACT</name>
<proteinExistence type="predicted"/>
<gene>
    <name evidence="3" type="ORF">HELGO_WM39636</name>
</gene>
<evidence type="ECO:0000256" key="1">
    <source>
        <dbReference type="SAM" id="Phobius"/>
    </source>
</evidence>
<dbReference type="InterPro" id="IPR025588">
    <property type="entry name" value="YcxB-like_C"/>
</dbReference>
<keyword evidence="1" id="KW-0812">Transmembrane</keyword>
<dbReference type="AlphaFoldDB" id="A0A6S6T3E2"/>
<feature type="transmembrane region" description="Helical" evidence="1">
    <location>
        <begin position="52"/>
        <end position="69"/>
    </location>
</feature>
<organism evidence="3">
    <name type="scientific">uncultured Sulfurovum sp</name>
    <dbReference type="NCBI Taxonomy" id="269237"/>
    <lineage>
        <taxon>Bacteria</taxon>
        <taxon>Pseudomonadati</taxon>
        <taxon>Campylobacterota</taxon>
        <taxon>Epsilonproteobacteria</taxon>
        <taxon>Campylobacterales</taxon>
        <taxon>Sulfurovaceae</taxon>
        <taxon>Sulfurovum</taxon>
        <taxon>environmental samples</taxon>
    </lineage>
</organism>
<accession>A0A6S6T3E2</accession>
<reference evidence="3" key="1">
    <citation type="submission" date="2020-01" db="EMBL/GenBank/DDBJ databases">
        <authorList>
            <person name="Meier V. D."/>
            <person name="Meier V D."/>
        </authorList>
    </citation>
    <scope>NUCLEOTIDE SEQUENCE</scope>
    <source>
        <strain evidence="3">HLG_WM_MAG_03</strain>
    </source>
</reference>
<evidence type="ECO:0000259" key="2">
    <source>
        <dbReference type="Pfam" id="PF14317"/>
    </source>
</evidence>
<keyword evidence="1" id="KW-0472">Membrane</keyword>
<dbReference type="EMBL" id="CACVAR010000190">
    <property type="protein sequence ID" value="CAA6809426.1"/>
    <property type="molecule type" value="Genomic_DNA"/>
</dbReference>
<feature type="transmembrane region" description="Helical" evidence="1">
    <location>
        <begin position="27"/>
        <end position="46"/>
    </location>
</feature>
<feature type="domain" description="YcxB-like C-terminal" evidence="2">
    <location>
        <begin position="110"/>
        <end position="152"/>
    </location>
</feature>
<evidence type="ECO:0000313" key="3">
    <source>
        <dbReference type="EMBL" id="CAA6809426.1"/>
    </source>
</evidence>
<dbReference type="Pfam" id="PF14317">
    <property type="entry name" value="YcxB"/>
    <property type="match status" value="1"/>
</dbReference>
<keyword evidence="1" id="KW-1133">Transmembrane helix</keyword>